<feature type="region of interest" description="Disordered" evidence="1">
    <location>
        <begin position="127"/>
        <end position="148"/>
    </location>
</feature>
<feature type="chain" id="PRO_5038491628" evidence="2">
    <location>
        <begin position="23"/>
        <end position="387"/>
    </location>
</feature>
<evidence type="ECO:0000313" key="3">
    <source>
        <dbReference type="EMBL" id="KRM80019.1"/>
    </source>
</evidence>
<dbReference type="CDD" id="cd13441">
    <property type="entry name" value="CamS_repeat_1"/>
    <property type="match status" value="1"/>
</dbReference>
<keyword evidence="2" id="KW-0732">Signal</keyword>
<comment type="caution">
    <text evidence="3">The sequence shown here is derived from an EMBL/GenBank/DDBJ whole genome shotgun (WGS) entry which is preliminary data.</text>
</comment>
<proteinExistence type="predicted"/>
<evidence type="ECO:0000313" key="4">
    <source>
        <dbReference type="Proteomes" id="UP000051813"/>
    </source>
</evidence>
<dbReference type="AlphaFoldDB" id="A0A0R2BWS3"/>
<evidence type="ECO:0000256" key="2">
    <source>
        <dbReference type="SAM" id="SignalP"/>
    </source>
</evidence>
<name>A0A0R2BWS3_9LACO</name>
<dbReference type="PIRSF" id="PIRSF012509">
    <property type="entry name" value="CamS"/>
    <property type="match status" value="1"/>
</dbReference>
<keyword evidence="3" id="KW-0449">Lipoprotein</keyword>
<dbReference type="RefSeq" id="WP_404804615.1">
    <property type="nucleotide sequence ID" value="NZ_AYYK01000001.1"/>
</dbReference>
<organism evidence="3 4">
    <name type="scientific">Lapidilactobacillus dextrinicus DSM 20335</name>
    <dbReference type="NCBI Taxonomy" id="1423738"/>
    <lineage>
        <taxon>Bacteria</taxon>
        <taxon>Bacillati</taxon>
        <taxon>Bacillota</taxon>
        <taxon>Bacilli</taxon>
        <taxon>Lactobacillales</taxon>
        <taxon>Lactobacillaceae</taxon>
        <taxon>Lapidilactobacillus</taxon>
    </lineage>
</organism>
<accession>A0A0R2BWS3</accession>
<feature type="region of interest" description="Disordered" evidence="1">
    <location>
        <begin position="31"/>
        <end position="51"/>
    </location>
</feature>
<dbReference type="STRING" id="1423738.FC84_GL000722"/>
<dbReference type="Proteomes" id="UP000051813">
    <property type="component" value="Unassembled WGS sequence"/>
</dbReference>
<protein>
    <submittedName>
        <fullName evidence="3">Pheromone lipoprotein CamS</fullName>
    </submittedName>
</protein>
<dbReference type="CDD" id="cd13440">
    <property type="entry name" value="CamS_repeat_2"/>
    <property type="match status" value="1"/>
</dbReference>
<dbReference type="PROSITE" id="PS51257">
    <property type="entry name" value="PROKAR_LIPOPROTEIN"/>
    <property type="match status" value="1"/>
</dbReference>
<dbReference type="Gene3D" id="3.10.570.10">
    <property type="entry name" value="sex pheromone staph- cam373 precursor domain"/>
    <property type="match status" value="1"/>
</dbReference>
<sequence length="387" mass="42385">MSNHIKKIKLSLVLLATVAVLAGCGNLQNSGLSDGESGSNTNSKTSNYQITGTTDGTQYSALLSNGKYKVSATRGLLTDQNANKFNISSFESGLTTLSKTEFSPKKYAFQEGQHISRTTANNWLARQSKSNPEGLNPVDNGKTDPSTRNPIYLQDILEQDYLVRKGNSYQLGGVAIGLGMNKVDNYRKEKYGAVYKTTISETAREQQAKSIAEKILSRLRQKKALANVTIVFGLYEQGEDDSLVGGTYFATAVSKSGTNIDQWNTVNEKNAVLPVVNNEKAINDGDSDSFDNFKSKVQSFFPNLSGVTAQVHYKDNKLAGMNIKITTQFFGENEIRSFTQYTDTAATQYLPAGIPIEITISSVEGMQAFLNRDSGDKTFYTHVFGSY</sequence>
<keyword evidence="4" id="KW-1185">Reference proteome</keyword>
<dbReference type="InterPro" id="IPR011426">
    <property type="entry name" value="CamS"/>
</dbReference>
<dbReference type="Pfam" id="PF07537">
    <property type="entry name" value="CamS"/>
    <property type="match status" value="1"/>
</dbReference>
<feature type="signal peptide" evidence="2">
    <location>
        <begin position="1"/>
        <end position="22"/>
    </location>
</feature>
<reference evidence="3 4" key="1">
    <citation type="journal article" date="2015" name="Genome Announc.">
        <title>Expanding the biotechnology potential of lactobacilli through comparative genomics of 213 strains and associated genera.</title>
        <authorList>
            <person name="Sun Z."/>
            <person name="Harris H.M."/>
            <person name="McCann A."/>
            <person name="Guo C."/>
            <person name="Argimon S."/>
            <person name="Zhang W."/>
            <person name="Yang X."/>
            <person name="Jeffery I.B."/>
            <person name="Cooney J.C."/>
            <person name="Kagawa T.F."/>
            <person name="Liu W."/>
            <person name="Song Y."/>
            <person name="Salvetti E."/>
            <person name="Wrobel A."/>
            <person name="Rasinkangas P."/>
            <person name="Parkhill J."/>
            <person name="Rea M.C."/>
            <person name="O'Sullivan O."/>
            <person name="Ritari J."/>
            <person name="Douillard F.P."/>
            <person name="Paul Ross R."/>
            <person name="Yang R."/>
            <person name="Briner A.E."/>
            <person name="Felis G.E."/>
            <person name="de Vos W.M."/>
            <person name="Barrangou R."/>
            <person name="Klaenhammer T.R."/>
            <person name="Caufield P.W."/>
            <person name="Cui Y."/>
            <person name="Zhang H."/>
            <person name="O'Toole P.W."/>
        </authorList>
    </citation>
    <scope>NUCLEOTIDE SEQUENCE [LARGE SCALE GENOMIC DNA]</scope>
    <source>
        <strain evidence="3 4">DSM 20335</strain>
    </source>
</reference>
<dbReference type="PATRIC" id="fig|1423738.3.peg.731"/>
<evidence type="ECO:0000256" key="1">
    <source>
        <dbReference type="SAM" id="MobiDB-lite"/>
    </source>
</evidence>
<gene>
    <name evidence="3" type="ORF">FC84_GL000722</name>
</gene>
<dbReference type="EMBL" id="AYYK01000001">
    <property type="protein sequence ID" value="KRM80019.1"/>
    <property type="molecule type" value="Genomic_DNA"/>
</dbReference>